<feature type="compositionally biased region" description="Polar residues" evidence="1">
    <location>
        <begin position="1"/>
        <end position="11"/>
    </location>
</feature>
<reference evidence="5" key="1">
    <citation type="submission" date="2021-02" db="EMBL/GenBank/DDBJ databases">
        <authorList>
            <person name="Nowell W R."/>
        </authorList>
    </citation>
    <scope>NUCLEOTIDE SEQUENCE</scope>
</reference>
<dbReference type="InterPro" id="IPR032718">
    <property type="entry name" value="PGBD4_Znf_C"/>
</dbReference>
<dbReference type="PANTHER" id="PTHR46599">
    <property type="entry name" value="PIGGYBAC TRANSPOSABLE ELEMENT-DERIVED PROTEIN 4"/>
    <property type="match status" value="1"/>
</dbReference>
<organism evidence="5 6">
    <name type="scientific">Rotaria magnacalcarata</name>
    <dbReference type="NCBI Taxonomy" id="392030"/>
    <lineage>
        <taxon>Eukaryota</taxon>
        <taxon>Metazoa</taxon>
        <taxon>Spiralia</taxon>
        <taxon>Gnathifera</taxon>
        <taxon>Rotifera</taxon>
        <taxon>Eurotatoria</taxon>
        <taxon>Bdelloidea</taxon>
        <taxon>Philodinida</taxon>
        <taxon>Philodinidae</taxon>
        <taxon>Rotaria</taxon>
    </lineage>
</organism>
<dbReference type="InterPro" id="IPR029526">
    <property type="entry name" value="PGBD"/>
</dbReference>
<gene>
    <name evidence="5" type="ORF">UXM345_LOCUS20744</name>
    <name evidence="4" type="ORF">XDN619_LOCUS12644</name>
</gene>
<dbReference type="Proteomes" id="UP000663887">
    <property type="component" value="Unassembled WGS sequence"/>
</dbReference>
<dbReference type="PANTHER" id="PTHR46599:SF3">
    <property type="entry name" value="PIGGYBAC TRANSPOSABLE ELEMENT-DERIVED PROTEIN 4"/>
    <property type="match status" value="1"/>
</dbReference>
<dbReference type="Pfam" id="PF13843">
    <property type="entry name" value="DDE_Tnp_1_7"/>
    <property type="match status" value="2"/>
</dbReference>
<comment type="caution">
    <text evidence="5">The sequence shown here is derived from an EMBL/GenBank/DDBJ whole genome shotgun (WGS) entry which is preliminary data.</text>
</comment>
<feature type="domain" description="PiggyBac transposable element-derived protein" evidence="3">
    <location>
        <begin position="145"/>
        <end position="201"/>
    </location>
</feature>
<evidence type="ECO:0000313" key="4">
    <source>
        <dbReference type="EMBL" id="CAF2071353.1"/>
    </source>
</evidence>
<sequence>MSCNKQDIVKQQNEEDNYANPLEDSDVDEITEEMKLICDVESDEYSDDDDAILQTNQMLQSLTHTNSSFTVHEKELKELREEESEEYSEDENIYPSRITTMEAENAEKNEEKWTFVTPGTDYRPICLPKFSEPSGPTFSLPTSPTPSDFYKKMLPDSLFNLVTECTNLRARQHFDNVITQNNKSWCDVSSNEMKKFFAMCIHIIIAELYLSGVPKELVTKKMKAPDSAFMRSGELLVVKFQDKKASGEKEIFLIDSKGSAGTSSVERYEKGGLKKSFLKPNSIIDYNKNMGGVDLSDSALHHTYIARKTYRWFVKLALHFFTRLLFNSYIMYKEVQSNISLDDFLMSYVCETMEETGTARKLVRDFSQKPKRSSSQLSLDRSPKVTAKVIQHFASKTDVDSQSNRHKQKRCIFCHMNKVRKMTIYQCRTCDGQSGFCFPECFEKFHLISRKNDQEIIN</sequence>
<dbReference type="Proteomes" id="UP000663842">
    <property type="component" value="Unassembled WGS sequence"/>
</dbReference>
<evidence type="ECO:0000259" key="2">
    <source>
        <dbReference type="Pfam" id="PF13842"/>
    </source>
</evidence>
<proteinExistence type="predicted"/>
<evidence type="ECO:0000313" key="5">
    <source>
        <dbReference type="EMBL" id="CAF4075903.1"/>
    </source>
</evidence>
<evidence type="ECO:0000313" key="6">
    <source>
        <dbReference type="Proteomes" id="UP000663842"/>
    </source>
</evidence>
<dbReference type="EMBL" id="CAJOBF010003133">
    <property type="protein sequence ID" value="CAF4075903.1"/>
    <property type="molecule type" value="Genomic_DNA"/>
</dbReference>
<dbReference type="EMBL" id="CAJNRG010004966">
    <property type="protein sequence ID" value="CAF2071353.1"/>
    <property type="molecule type" value="Genomic_DNA"/>
</dbReference>
<evidence type="ECO:0000259" key="3">
    <source>
        <dbReference type="Pfam" id="PF13843"/>
    </source>
</evidence>
<feature type="domain" description="PiggyBac transposable element-derived protein" evidence="3">
    <location>
        <begin position="211"/>
        <end position="329"/>
    </location>
</feature>
<dbReference type="AlphaFoldDB" id="A0A819TN17"/>
<dbReference type="Pfam" id="PF13842">
    <property type="entry name" value="zf-Tnp_2"/>
    <property type="match status" value="1"/>
</dbReference>
<feature type="domain" description="PiggyBac transposable element-derived protein 4 C-terminal zinc-finger" evidence="2">
    <location>
        <begin position="402"/>
        <end position="447"/>
    </location>
</feature>
<accession>A0A819TN17</accession>
<protein>
    <recommendedName>
        <fullName evidence="7">PiggyBac transposable element-derived protein domain-containing protein</fullName>
    </recommendedName>
</protein>
<evidence type="ECO:0008006" key="7">
    <source>
        <dbReference type="Google" id="ProtNLM"/>
    </source>
</evidence>
<name>A0A819TN17_9BILA</name>
<feature type="region of interest" description="Disordered" evidence="1">
    <location>
        <begin position="1"/>
        <end position="28"/>
    </location>
</feature>
<evidence type="ECO:0000256" key="1">
    <source>
        <dbReference type="SAM" id="MobiDB-lite"/>
    </source>
</evidence>